<dbReference type="EMBL" id="VFPS01000005">
    <property type="protein sequence ID" value="TQM91395.1"/>
    <property type="molecule type" value="Genomic_DNA"/>
</dbReference>
<dbReference type="OrthoDB" id="5018244at2"/>
<keyword evidence="2" id="KW-1185">Reference proteome</keyword>
<sequence length="137" mass="15983">MASRDDDPDELMLDELSIQAIMRRRPGLRRRTERSFEQVRDEDLVTIMERLCGSLEYHSMNTASHVMDEIDMRELWPAVIQRRAYLLRLRDRGLTESEATEQAALHVARFRDEHFPVPPQDQAKDGAEAAAWNGYLQ</sequence>
<reference evidence="1 2" key="1">
    <citation type="submission" date="2019-06" db="EMBL/GenBank/DDBJ databases">
        <title>Sequencing the genomes of 1000 actinobacteria strains.</title>
        <authorList>
            <person name="Klenk H.-P."/>
        </authorList>
    </citation>
    <scope>NUCLEOTIDE SEQUENCE [LARGE SCALE GENOMIC DNA]</scope>
    <source>
        <strain evidence="1 2">DSM 20427</strain>
    </source>
</reference>
<proteinExistence type="predicted"/>
<dbReference type="Proteomes" id="UP000319804">
    <property type="component" value="Unassembled WGS sequence"/>
</dbReference>
<organism evidence="1 2">
    <name type="scientific">Microbacterium lacticum</name>
    <dbReference type="NCBI Taxonomy" id="33885"/>
    <lineage>
        <taxon>Bacteria</taxon>
        <taxon>Bacillati</taxon>
        <taxon>Actinomycetota</taxon>
        <taxon>Actinomycetes</taxon>
        <taxon>Micrococcales</taxon>
        <taxon>Microbacteriaceae</taxon>
        <taxon>Microbacterium</taxon>
    </lineage>
</organism>
<dbReference type="AlphaFoldDB" id="A0A4Y3UN48"/>
<protein>
    <submittedName>
        <fullName evidence="1">Uncharacterized protein</fullName>
    </submittedName>
</protein>
<accession>A0A4Y3UN48</accession>
<gene>
    <name evidence="1" type="ORF">FHX68_2615</name>
</gene>
<name>A0A4Y3UN48_9MICO</name>
<comment type="caution">
    <text evidence="1">The sequence shown here is derived from an EMBL/GenBank/DDBJ whole genome shotgun (WGS) entry which is preliminary data.</text>
</comment>
<evidence type="ECO:0000313" key="1">
    <source>
        <dbReference type="EMBL" id="TQM91395.1"/>
    </source>
</evidence>
<evidence type="ECO:0000313" key="2">
    <source>
        <dbReference type="Proteomes" id="UP000319804"/>
    </source>
</evidence>
<dbReference type="RefSeq" id="WP_141381557.1">
    <property type="nucleotide sequence ID" value="NZ_BJNA01000091.1"/>
</dbReference>